<dbReference type="OrthoDB" id="3070390at2759"/>
<organism evidence="2 3">
    <name type="scientific">Piloderma croceum (strain F 1598)</name>
    <dbReference type="NCBI Taxonomy" id="765440"/>
    <lineage>
        <taxon>Eukaryota</taxon>
        <taxon>Fungi</taxon>
        <taxon>Dikarya</taxon>
        <taxon>Basidiomycota</taxon>
        <taxon>Agaricomycotina</taxon>
        <taxon>Agaricomycetes</taxon>
        <taxon>Agaricomycetidae</taxon>
        <taxon>Atheliales</taxon>
        <taxon>Atheliaceae</taxon>
        <taxon>Piloderma</taxon>
    </lineage>
</organism>
<evidence type="ECO:0000313" key="2">
    <source>
        <dbReference type="EMBL" id="KIM81146.1"/>
    </source>
</evidence>
<protein>
    <submittedName>
        <fullName evidence="2">Uncharacterized protein</fullName>
    </submittedName>
</protein>
<keyword evidence="3" id="KW-1185">Reference proteome</keyword>
<dbReference type="Proteomes" id="UP000054166">
    <property type="component" value="Unassembled WGS sequence"/>
</dbReference>
<evidence type="ECO:0000313" key="3">
    <source>
        <dbReference type="Proteomes" id="UP000054166"/>
    </source>
</evidence>
<proteinExistence type="predicted"/>
<dbReference type="EMBL" id="KN833000">
    <property type="protein sequence ID" value="KIM81146.1"/>
    <property type="molecule type" value="Genomic_DNA"/>
</dbReference>
<dbReference type="InParanoid" id="A0A0C3FPP4"/>
<reference evidence="2 3" key="1">
    <citation type="submission" date="2014-04" db="EMBL/GenBank/DDBJ databases">
        <authorList>
            <consortium name="DOE Joint Genome Institute"/>
            <person name="Kuo A."/>
            <person name="Tarkka M."/>
            <person name="Buscot F."/>
            <person name="Kohler A."/>
            <person name="Nagy L.G."/>
            <person name="Floudas D."/>
            <person name="Copeland A."/>
            <person name="Barry K.W."/>
            <person name="Cichocki N."/>
            <person name="Veneault-Fourrey C."/>
            <person name="LaButti K."/>
            <person name="Lindquist E.A."/>
            <person name="Lipzen A."/>
            <person name="Lundell T."/>
            <person name="Morin E."/>
            <person name="Murat C."/>
            <person name="Sun H."/>
            <person name="Tunlid A."/>
            <person name="Henrissat B."/>
            <person name="Grigoriev I.V."/>
            <person name="Hibbett D.S."/>
            <person name="Martin F."/>
            <person name="Nordberg H.P."/>
            <person name="Cantor M.N."/>
            <person name="Hua S.X."/>
        </authorList>
    </citation>
    <scope>NUCLEOTIDE SEQUENCE [LARGE SCALE GENOMIC DNA]</scope>
    <source>
        <strain evidence="2 3">F 1598</strain>
    </source>
</reference>
<accession>A0A0C3FPP4</accession>
<dbReference type="HOGENOM" id="CLU_853014_0_0_1"/>
<name>A0A0C3FPP4_PILCF</name>
<reference evidence="3" key="2">
    <citation type="submission" date="2015-01" db="EMBL/GenBank/DDBJ databases">
        <title>Evolutionary Origins and Diversification of the Mycorrhizal Mutualists.</title>
        <authorList>
            <consortium name="DOE Joint Genome Institute"/>
            <consortium name="Mycorrhizal Genomics Consortium"/>
            <person name="Kohler A."/>
            <person name="Kuo A."/>
            <person name="Nagy L.G."/>
            <person name="Floudas D."/>
            <person name="Copeland A."/>
            <person name="Barry K.W."/>
            <person name="Cichocki N."/>
            <person name="Veneault-Fourrey C."/>
            <person name="LaButti K."/>
            <person name="Lindquist E.A."/>
            <person name="Lipzen A."/>
            <person name="Lundell T."/>
            <person name="Morin E."/>
            <person name="Murat C."/>
            <person name="Riley R."/>
            <person name="Ohm R."/>
            <person name="Sun H."/>
            <person name="Tunlid A."/>
            <person name="Henrissat B."/>
            <person name="Grigoriev I.V."/>
            <person name="Hibbett D.S."/>
            <person name="Martin F."/>
        </authorList>
    </citation>
    <scope>NUCLEOTIDE SEQUENCE [LARGE SCALE GENOMIC DNA]</scope>
    <source>
        <strain evidence="3">F 1598</strain>
    </source>
</reference>
<sequence>MAELLITVEIIYTGNKARSLVPEYTSQQDVIKTLRTDLTALKNPHPKTETIELHSIGRIICSWRSHEHNPIVRKLRQLRLDENIGALHSIKEQRSIGSIIITEEPVPYYSEPIDYRDQRRFIRHNDGIPTWRMSSPCLTGSSMECGSSWEESGSPASRSNAMTSAASEAQSGHAEVLLPVARDFFTDTSDVDQLTRALGRIREHVAAAKTIESSILDNLKRLNATVVTQSQNQMVIDGLDPSSSLTTRLQLTERSLLTEQQRRMEAEQALQDVERECKEPFVVPALLKGFVEISKLTSNY</sequence>
<feature type="region of interest" description="Disordered" evidence="1">
    <location>
        <begin position="142"/>
        <end position="168"/>
    </location>
</feature>
<dbReference type="STRING" id="765440.A0A0C3FPP4"/>
<gene>
    <name evidence="2" type="ORF">PILCRDRAFT_821584</name>
</gene>
<dbReference type="AlphaFoldDB" id="A0A0C3FPP4"/>
<evidence type="ECO:0000256" key="1">
    <source>
        <dbReference type="SAM" id="MobiDB-lite"/>
    </source>
</evidence>